<comment type="caution">
    <text evidence="1">The sequence shown here is derived from an EMBL/GenBank/DDBJ whole genome shotgun (WGS) entry which is preliminary data.</text>
</comment>
<gene>
    <name evidence="1" type="ORF">MGAL_10B070373</name>
</gene>
<keyword evidence="2" id="KW-1185">Reference proteome</keyword>
<dbReference type="Gene3D" id="3.10.100.10">
    <property type="entry name" value="Mannose-Binding Protein A, subunit A"/>
    <property type="match status" value="1"/>
</dbReference>
<protein>
    <recommendedName>
        <fullName evidence="3">C-type lectin domain-containing protein</fullName>
    </recommendedName>
</protein>
<evidence type="ECO:0000313" key="2">
    <source>
        <dbReference type="Proteomes" id="UP000596742"/>
    </source>
</evidence>
<dbReference type="AlphaFoldDB" id="A0A8B6HEU0"/>
<reference evidence="1" key="1">
    <citation type="submission" date="2018-11" db="EMBL/GenBank/DDBJ databases">
        <authorList>
            <person name="Alioto T."/>
            <person name="Alioto T."/>
        </authorList>
    </citation>
    <scope>NUCLEOTIDE SEQUENCE</scope>
</reference>
<name>A0A8B6HEU0_MYTGA</name>
<evidence type="ECO:0008006" key="3">
    <source>
        <dbReference type="Google" id="ProtNLM"/>
    </source>
</evidence>
<proteinExistence type="predicted"/>
<sequence length="121" mass="14517">MASSSCISLPAIKEYETAREPLQNIEKFLKKCHGSYSTKEPIVTMRRYIRKLEKQFAAVNKIFYERKWSDEQKHNGHCYIFSKDKLPWEKAKKRCQEINGYLLKIDNEKENTWVNERARKK</sequence>
<dbReference type="SUPFAM" id="SSF56436">
    <property type="entry name" value="C-type lectin-like"/>
    <property type="match status" value="1"/>
</dbReference>
<dbReference type="EMBL" id="UYJE01009964">
    <property type="protein sequence ID" value="VDI78456.1"/>
    <property type="molecule type" value="Genomic_DNA"/>
</dbReference>
<dbReference type="Proteomes" id="UP000596742">
    <property type="component" value="Unassembled WGS sequence"/>
</dbReference>
<feature type="non-terminal residue" evidence="1">
    <location>
        <position position="121"/>
    </location>
</feature>
<organism evidence="1 2">
    <name type="scientific">Mytilus galloprovincialis</name>
    <name type="common">Mediterranean mussel</name>
    <dbReference type="NCBI Taxonomy" id="29158"/>
    <lineage>
        <taxon>Eukaryota</taxon>
        <taxon>Metazoa</taxon>
        <taxon>Spiralia</taxon>
        <taxon>Lophotrochozoa</taxon>
        <taxon>Mollusca</taxon>
        <taxon>Bivalvia</taxon>
        <taxon>Autobranchia</taxon>
        <taxon>Pteriomorphia</taxon>
        <taxon>Mytilida</taxon>
        <taxon>Mytiloidea</taxon>
        <taxon>Mytilidae</taxon>
        <taxon>Mytilinae</taxon>
        <taxon>Mytilus</taxon>
    </lineage>
</organism>
<accession>A0A8B6HEU0</accession>
<dbReference type="InterPro" id="IPR016186">
    <property type="entry name" value="C-type_lectin-like/link_sf"/>
</dbReference>
<dbReference type="CDD" id="cd00037">
    <property type="entry name" value="CLECT"/>
    <property type="match status" value="1"/>
</dbReference>
<evidence type="ECO:0000313" key="1">
    <source>
        <dbReference type="EMBL" id="VDI78456.1"/>
    </source>
</evidence>
<dbReference type="InterPro" id="IPR016187">
    <property type="entry name" value="CTDL_fold"/>
</dbReference>